<sequence>MRRPSRLAAALAAAALLAGCDGLPLPFRSGVGEDGYQITVHLVDLANLVPNAEVKVDDITVGTVTGVAFDDWTAALTVSLARSVTLPANAEARIGQKSLLGATYLELAPPARGAVGRLRAGDDIPLSRTGRYPETEELLAALSAFLNHGGLAQLKTITAELDDVLVGRTGEVRDLIDNVGTLAATLDAHKGDVVAALANVDRLSAALAEQIPVVDEALRAIPPGLAVLERQRTTLVQALDAVSAFGAVATQVITASQDDLRANLQALQPVLGSLAASGKDLTGSMGILPTFPFATNSAFPAVVNGDYGNLYITVDLDLQTLSQNLLRGFTIAGVPLLGGSSLAGGLVDSNPITGGLADLLPVPPVQAPPPVPPAPQGGGLLGGILGGLLDTLIPGGH</sequence>
<evidence type="ECO:0000313" key="4">
    <source>
        <dbReference type="EMBL" id="TDV55355.1"/>
    </source>
</evidence>
<dbReference type="NCBIfam" id="TIGR00996">
    <property type="entry name" value="Mtu_fam_mce"/>
    <property type="match status" value="1"/>
</dbReference>
<dbReference type="Pfam" id="PF02470">
    <property type="entry name" value="MlaD"/>
    <property type="match status" value="1"/>
</dbReference>
<dbReference type="PANTHER" id="PTHR33371:SF15">
    <property type="entry name" value="LIPOPROTEIN LPRN"/>
    <property type="match status" value="1"/>
</dbReference>
<accession>A0A4R7VZY3</accession>
<dbReference type="PANTHER" id="PTHR33371">
    <property type="entry name" value="INTERMEMBRANE PHOSPHOLIPID TRANSPORT SYSTEM BINDING PROTEIN MLAD-RELATED"/>
    <property type="match status" value="1"/>
</dbReference>
<dbReference type="InterPro" id="IPR024516">
    <property type="entry name" value="Mce_C"/>
</dbReference>
<dbReference type="GO" id="GO:0005576">
    <property type="term" value="C:extracellular region"/>
    <property type="evidence" value="ECO:0007669"/>
    <property type="project" value="TreeGrafter"/>
</dbReference>
<evidence type="ECO:0000256" key="1">
    <source>
        <dbReference type="SAM" id="SignalP"/>
    </source>
</evidence>
<feature type="domain" description="Mammalian cell entry C-terminal" evidence="3">
    <location>
        <begin position="117"/>
        <end position="276"/>
    </location>
</feature>
<keyword evidence="5" id="KW-1185">Reference proteome</keyword>
<dbReference type="Proteomes" id="UP000294927">
    <property type="component" value="Unassembled WGS sequence"/>
</dbReference>
<dbReference type="InterPro" id="IPR003399">
    <property type="entry name" value="Mce/MlaD"/>
</dbReference>
<reference evidence="4 5" key="1">
    <citation type="submission" date="2019-03" db="EMBL/GenBank/DDBJ databases">
        <title>Genomic Encyclopedia of Archaeal and Bacterial Type Strains, Phase II (KMG-II): from individual species to whole genera.</title>
        <authorList>
            <person name="Goeker M."/>
        </authorList>
    </citation>
    <scope>NUCLEOTIDE SEQUENCE [LARGE SCALE GENOMIC DNA]</scope>
    <source>
        <strain evidence="4 5">DSM 45499</strain>
    </source>
</reference>
<feature type="domain" description="Mce/MlaD" evidence="2">
    <location>
        <begin position="34"/>
        <end position="110"/>
    </location>
</feature>
<dbReference type="Pfam" id="PF11887">
    <property type="entry name" value="Mce4_CUP1"/>
    <property type="match status" value="1"/>
</dbReference>
<keyword evidence="1" id="KW-0732">Signal</keyword>
<dbReference type="AlphaFoldDB" id="A0A4R7VZY3"/>
<evidence type="ECO:0000259" key="2">
    <source>
        <dbReference type="Pfam" id="PF02470"/>
    </source>
</evidence>
<evidence type="ECO:0000313" key="5">
    <source>
        <dbReference type="Proteomes" id="UP000294927"/>
    </source>
</evidence>
<dbReference type="InterPro" id="IPR052336">
    <property type="entry name" value="MlaD_Phospholipid_Transporter"/>
</dbReference>
<evidence type="ECO:0000259" key="3">
    <source>
        <dbReference type="Pfam" id="PF11887"/>
    </source>
</evidence>
<dbReference type="OrthoDB" id="9774928at2"/>
<dbReference type="PROSITE" id="PS51257">
    <property type="entry name" value="PROKAR_LIPOPROTEIN"/>
    <property type="match status" value="1"/>
</dbReference>
<organism evidence="4 5">
    <name type="scientific">Actinophytocola oryzae</name>
    <dbReference type="NCBI Taxonomy" id="502181"/>
    <lineage>
        <taxon>Bacteria</taxon>
        <taxon>Bacillati</taxon>
        <taxon>Actinomycetota</taxon>
        <taxon>Actinomycetes</taxon>
        <taxon>Pseudonocardiales</taxon>
        <taxon>Pseudonocardiaceae</taxon>
    </lineage>
</organism>
<dbReference type="EMBL" id="SOCP01000003">
    <property type="protein sequence ID" value="TDV55355.1"/>
    <property type="molecule type" value="Genomic_DNA"/>
</dbReference>
<name>A0A4R7VZY3_9PSEU</name>
<gene>
    <name evidence="4" type="ORF">CLV71_103596</name>
</gene>
<feature type="signal peptide" evidence="1">
    <location>
        <begin position="1"/>
        <end position="18"/>
    </location>
</feature>
<dbReference type="InterPro" id="IPR005693">
    <property type="entry name" value="Mce"/>
</dbReference>
<protein>
    <submittedName>
        <fullName evidence="4">Phospholipid/cholesterol/gamma-HCH transport system substrate-binding protein</fullName>
    </submittedName>
</protein>
<proteinExistence type="predicted"/>
<comment type="caution">
    <text evidence="4">The sequence shown here is derived from an EMBL/GenBank/DDBJ whole genome shotgun (WGS) entry which is preliminary data.</text>
</comment>
<feature type="chain" id="PRO_5039018755" evidence="1">
    <location>
        <begin position="19"/>
        <end position="397"/>
    </location>
</feature>
<dbReference type="RefSeq" id="WP_133902428.1">
    <property type="nucleotide sequence ID" value="NZ_SOCP01000003.1"/>
</dbReference>